<proteinExistence type="predicted"/>
<reference evidence="2" key="1">
    <citation type="journal article" date="2015" name="Nature">
        <title>Complex archaea that bridge the gap between prokaryotes and eukaryotes.</title>
        <authorList>
            <person name="Spang A."/>
            <person name="Saw J.H."/>
            <person name="Jorgensen S.L."/>
            <person name="Zaremba-Niedzwiedzka K."/>
            <person name="Martijn J."/>
            <person name="Lind A.E."/>
            <person name="van Eijk R."/>
            <person name="Schleper C."/>
            <person name="Guy L."/>
            <person name="Ettema T.J."/>
        </authorList>
    </citation>
    <scope>NUCLEOTIDE SEQUENCE</scope>
</reference>
<dbReference type="AlphaFoldDB" id="A0A0F9NTD5"/>
<sequence length="152" mass="17301">MADEMKHLVAMEADVKSRLAAMEAREKKHDQVVADFDARTGKIDTTERMLRGWETELKKVSESLDERGLRVERMEVHIESRLGEIEESIKGVSLAKTEADKVKRGLVARESDYISEIKRLGGQIKSLEAEMSQDRKKLAHYSNKLEAMKLDG</sequence>
<comment type="caution">
    <text evidence="2">The sequence shown here is derived from an EMBL/GenBank/DDBJ whole genome shotgun (WGS) entry which is preliminary data.</text>
</comment>
<protein>
    <submittedName>
        <fullName evidence="2">Uncharacterized protein</fullName>
    </submittedName>
</protein>
<feature type="coiled-coil region" evidence="1">
    <location>
        <begin position="117"/>
        <end position="144"/>
    </location>
</feature>
<evidence type="ECO:0000256" key="1">
    <source>
        <dbReference type="SAM" id="Coils"/>
    </source>
</evidence>
<organism evidence="2">
    <name type="scientific">marine sediment metagenome</name>
    <dbReference type="NCBI Taxonomy" id="412755"/>
    <lineage>
        <taxon>unclassified sequences</taxon>
        <taxon>metagenomes</taxon>
        <taxon>ecological metagenomes</taxon>
    </lineage>
</organism>
<accession>A0A0F9NTD5</accession>
<evidence type="ECO:0000313" key="2">
    <source>
        <dbReference type="EMBL" id="KKN21159.1"/>
    </source>
</evidence>
<gene>
    <name evidence="2" type="ORF">LCGC14_0928150</name>
</gene>
<dbReference type="EMBL" id="LAZR01003174">
    <property type="protein sequence ID" value="KKN21159.1"/>
    <property type="molecule type" value="Genomic_DNA"/>
</dbReference>
<name>A0A0F9NTD5_9ZZZZ</name>
<keyword evidence="1" id="KW-0175">Coiled coil</keyword>